<evidence type="ECO:0000313" key="1">
    <source>
        <dbReference type="EMBL" id="GFZ98635.1"/>
    </source>
</evidence>
<protein>
    <recommendedName>
        <fullName evidence="3">DUF2642 domain-containing protein</fullName>
    </recommendedName>
</protein>
<organism evidence="1 2">
    <name type="scientific">Paenibacillus marchantiophytorum</name>
    <dbReference type="NCBI Taxonomy" id="1619310"/>
    <lineage>
        <taxon>Bacteria</taxon>
        <taxon>Bacillati</taxon>
        <taxon>Bacillota</taxon>
        <taxon>Bacilli</taxon>
        <taxon>Bacillales</taxon>
        <taxon>Paenibacillaceae</taxon>
        <taxon>Paenibacillus</taxon>
    </lineage>
</organism>
<dbReference type="Proteomes" id="UP000615455">
    <property type="component" value="Unassembled WGS sequence"/>
</dbReference>
<reference evidence="2" key="1">
    <citation type="journal article" date="2019" name="Int. J. Syst. Evol. Microbiol.">
        <title>The Global Catalogue of Microorganisms (GCM) 10K type strain sequencing project: providing services to taxonomists for standard genome sequencing and annotation.</title>
        <authorList>
            <consortium name="The Broad Institute Genomics Platform"/>
            <consortium name="The Broad Institute Genome Sequencing Center for Infectious Disease"/>
            <person name="Wu L."/>
            <person name="Ma J."/>
        </authorList>
    </citation>
    <scope>NUCLEOTIDE SEQUENCE [LARGE SCALE GENOMIC DNA]</scope>
    <source>
        <strain evidence="2">CGMCC 1.15043</strain>
    </source>
</reference>
<sequence>MFEMLISQRSMVSIRCGKDDIKGIITHYHEQFQLLKISNVLIPIELIEQIEVLEPASSSTPMPLIPVENDASQYLGSSGRVQR</sequence>
<dbReference type="EMBL" id="BMHE01000034">
    <property type="protein sequence ID" value="GFZ98635.1"/>
    <property type="molecule type" value="Genomic_DNA"/>
</dbReference>
<gene>
    <name evidence="1" type="ORF">GCM10008018_51060</name>
</gene>
<name>A0ABQ1F4K0_9BACL</name>
<comment type="caution">
    <text evidence="1">The sequence shown here is derived from an EMBL/GenBank/DDBJ whole genome shotgun (WGS) entry which is preliminary data.</text>
</comment>
<dbReference type="RefSeq" id="WP_189016650.1">
    <property type="nucleotide sequence ID" value="NZ_BMHE01000034.1"/>
</dbReference>
<keyword evidence="2" id="KW-1185">Reference proteome</keyword>
<proteinExistence type="predicted"/>
<evidence type="ECO:0000313" key="2">
    <source>
        <dbReference type="Proteomes" id="UP000615455"/>
    </source>
</evidence>
<accession>A0ABQ1F4K0</accession>
<evidence type="ECO:0008006" key="3">
    <source>
        <dbReference type="Google" id="ProtNLM"/>
    </source>
</evidence>